<evidence type="ECO:0000313" key="3">
    <source>
        <dbReference type="EMBL" id="KAK8891481.1"/>
    </source>
</evidence>
<evidence type="ECO:0000259" key="2">
    <source>
        <dbReference type="Pfam" id="PF17800"/>
    </source>
</evidence>
<evidence type="ECO:0000313" key="4">
    <source>
        <dbReference type="Proteomes" id="UP001470230"/>
    </source>
</evidence>
<sequence>MEIPNDFTSFWHAKVIPGKPCKITPRPRSECAITNIALHHEEDQVPQGNRTILYASVNNGEQIAVAPFTIGQFESTCVDIHFSDFDNLVLSIKGAEIPIDVVGTAVGEMPEVDNGVPPPPPPESEETQPAPSQ</sequence>
<proteinExistence type="predicted"/>
<dbReference type="EMBL" id="JAPFFF010000004">
    <property type="protein sequence ID" value="KAK8891481.1"/>
    <property type="molecule type" value="Genomic_DNA"/>
</dbReference>
<evidence type="ECO:0000256" key="1">
    <source>
        <dbReference type="SAM" id="MobiDB-lite"/>
    </source>
</evidence>
<dbReference type="InterPro" id="IPR041232">
    <property type="entry name" value="NPL"/>
</dbReference>
<protein>
    <recommendedName>
        <fullName evidence="2">Nucleoplasmin-like domain-containing protein</fullName>
    </recommendedName>
</protein>
<gene>
    <name evidence="3" type="ORF">M9Y10_028690</name>
</gene>
<name>A0ABR2KKX2_9EUKA</name>
<feature type="region of interest" description="Disordered" evidence="1">
    <location>
        <begin position="106"/>
        <end position="133"/>
    </location>
</feature>
<organism evidence="3 4">
    <name type="scientific">Tritrichomonas musculus</name>
    <dbReference type="NCBI Taxonomy" id="1915356"/>
    <lineage>
        <taxon>Eukaryota</taxon>
        <taxon>Metamonada</taxon>
        <taxon>Parabasalia</taxon>
        <taxon>Tritrichomonadida</taxon>
        <taxon>Tritrichomonadidae</taxon>
        <taxon>Tritrichomonas</taxon>
    </lineage>
</organism>
<comment type="caution">
    <text evidence="3">The sequence shown here is derived from an EMBL/GenBank/DDBJ whole genome shotgun (WGS) entry which is preliminary data.</text>
</comment>
<accession>A0ABR2KKX2</accession>
<dbReference type="Proteomes" id="UP001470230">
    <property type="component" value="Unassembled WGS sequence"/>
</dbReference>
<feature type="domain" description="Nucleoplasmin-like" evidence="2">
    <location>
        <begin position="10"/>
        <end position="104"/>
    </location>
</feature>
<dbReference type="Pfam" id="PF17800">
    <property type="entry name" value="NPL"/>
    <property type="match status" value="1"/>
</dbReference>
<dbReference type="Gene3D" id="2.60.120.340">
    <property type="entry name" value="Nucleoplasmin core domain"/>
    <property type="match status" value="1"/>
</dbReference>
<reference evidence="3 4" key="1">
    <citation type="submission" date="2024-04" db="EMBL/GenBank/DDBJ databases">
        <title>Tritrichomonas musculus Genome.</title>
        <authorList>
            <person name="Alves-Ferreira E."/>
            <person name="Grigg M."/>
            <person name="Lorenzi H."/>
            <person name="Galac M."/>
        </authorList>
    </citation>
    <scope>NUCLEOTIDE SEQUENCE [LARGE SCALE GENOMIC DNA]</scope>
    <source>
        <strain evidence="3 4">EAF2021</strain>
    </source>
</reference>
<keyword evidence="4" id="KW-1185">Reference proteome</keyword>